<dbReference type="Proteomes" id="UP000431744">
    <property type="component" value="Unassembled WGS sequence"/>
</dbReference>
<keyword evidence="4" id="KW-1185">Reference proteome</keyword>
<dbReference type="AlphaFoldDB" id="A0A6H9WSQ1"/>
<dbReference type="EMBL" id="WBJY01000001">
    <property type="protein sequence ID" value="KAB1649725.1"/>
    <property type="molecule type" value="Genomic_DNA"/>
</dbReference>
<dbReference type="RefSeq" id="WP_158028311.1">
    <property type="nucleotide sequence ID" value="NZ_BMHG01000001.1"/>
</dbReference>
<organism evidence="3 4">
    <name type="scientific">Pseudoclavibacter endophyticus</name>
    <dbReference type="NCBI Taxonomy" id="1778590"/>
    <lineage>
        <taxon>Bacteria</taxon>
        <taxon>Bacillati</taxon>
        <taxon>Actinomycetota</taxon>
        <taxon>Actinomycetes</taxon>
        <taxon>Micrococcales</taxon>
        <taxon>Microbacteriaceae</taxon>
        <taxon>Pseudoclavibacter</taxon>
    </lineage>
</organism>
<evidence type="ECO:0000313" key="3">
    <source>
        <dbReference type="EMBL" id="KAB1649725.1"/>
    </source>
</evidence>
<evidence type="ECO:0000256" key="1">
    <source>
        <dbReference type="ARBA" id="ARBA00022679"/>
    </source>
</evidence>
<keyword evidence="1" id="KW-0808">Transferase</keyword>
<comment type="caution">
    <text evidence="3">The sequence shown here is derived from an EMBL/GenBank/DDBJ whole genome shotgun (WGS) entry which is preliminary data.</text>
</comment>
<evidence type="ECO:0000313" key="4">
    <source>
        <dbReference type="Proteomes" id="UP000431744"/>
    </source>
</evidence>
<dbReference type="OrthoDB" id="7058480at2"/>
<gene>
    <name evidence="3" type="ORF">F8O04_05675</name>
</gene>
<accession>A0A6H9WSQ1</accession>
<proteinExistence type="predicted"/>
<dbReference type="Pfam" id="PF13427">
    <property type="entry name" value="AadA_C"/>
    <property type="match status" value="1"/>
</dbReference>
<protein>
    <submittedName>
        <fullName evidence="3">DUF4111 domain-containing protein</fullName>
    </submittedName>
</protein>
<dbReference type="InterPro" id="IPR025184">
    <property type="entry name" value="AadA_C"/>
</dbReference>
<evidence type="ECO:0000259" key="2">
    <source>
        <dbReference type="Pfam" id="PF13427"/>
    </source>
</evidence>
<dbReference type="GO" id="GO:0016740">
    <property type="term" value="F:transferase activity"/>
    <property type="evidence" value="ECO:0007669"/>
    <property type="project" value="UniProtKB-KW"/>
</dbReference>
<feature type="domain" description="Adenylyltransferase AadA C-terminal" evidence="2">
    <location>
        <begin position="22"/>
        <end position="121"/>
    </location>
</feature>
<sequence length="131" mass="14050">MLLLATALASHRVLHGPPLGDVVPGVPLELLRRAQLTVSLALVNGLPGDERNVLLTLARALHTVETGDIVSKQHAADSAARRMGADAAELLRLAAAEHRGEFQVDWGREADRVSTAAKSMFDLIHHASTQR</sequence>
<reference evidence="3 4" key="1">
    <citation type="submission" date="2019-09" db="EMBL/GenBank/DDBJ databases">
        <title>Phylogeny of genus Pseudoclavibacter and closely related genus.</title>
        <authorList>
            <person name="Li Y."/>
        </authorList>
    </citation>
    <scope>NUCLEOTIDE SEQUENCE [LARGE SCALE GENOMIC DNA]</scope>
    <source>
        <strain evidence="3 4">EGI 60007</strain>
    </source>
</reference>
<name>A0A6H9WSQ1_9MICO</name>